<dbReference type="EMBL" id="KY684106">
    <property type="protein sequence ID" value="ARF11054.1"/>
    <property type="molecule type" value="Genomic_DNA"/>
</dbReference>
<dbReference type="PANTHER" id="PTHR43392:SF2">
    <property type="entry name" value="AAA-TYPE ATPASE FAMILY PROTEIN _ ANKYRIN REPEAT FAMILY PROTEIN"/>
    <property type="match status" value="1"/>
</dbReference>
<dbReference type="InterPro" id="IPR000641">
    <property type="entry name" value="CbxX/CfxQ"/>
</dbReference>
<dbReference type="PRINTS" id="PR00819">
    <property type="entry name" value="CBXCFQXSUPER"/>
</dbReference>
<evidence type="ECO:0000256" key="4">
    <source>
        <dbReference type="SAM" id="MobiDB-lite"/>
    </source>
</evidence>
<keyword evidence="2" id="KW-0547">Nucleotide-binding</keyword>
<feature type="compositionally biased region" description="Low complexity" evidence="4">
    <location>
        <begin position="11"/>
        <end position="50"/>
    </location>
</feature>
<dbReference type="PANTHER" id="PTHR43392">
    <property type="entry name" value="AAA-TYPE ATPASE FAMILY PROTEIN / ANKYRIN REPEAT FAMILY PROTEIN"/>
    <property type="match status" value="1"/>
</dbReference>
<evidence type="ECO:0000256" key="3">
    <source>
        <dbReference type="ARBA" id="ARBA00022840"/>
    </source>
</evidence>
<proteinExistence type="inferred from homology"/>
<feature type="domain" description="ATPase AAA-type core" evidence="5">
    <location>
        <begin position="316"/>
        <end position="427"/>
    </location>
</feature>
<name>A0A1V0SHE2_9VIRU</name>
<dbReference type="InterPro" id="IPR027417">
    <property type="entry name" value="P-loop_NTPase"/>
</dbReference>
<reference evidence="6" key="1">
    <citation type="journal article" date="2017" name="Science">
        <title>Giant viruses with an expanded complement of translation system components.</title>
        <authorList>
            <person name="Schulz F."/>
            <person name="Yutin N."/>
            <person name="Ivanova N.N."/>
            <person name="Ortega D.R."/>
            <person name="Lee T.K."/>
            <person name="Vierheilig J."/>
            <person name="Daims H."/>
            <person name="Horn M."/>
            <person name="Wagner M."/>
            <person name="Jensen G.J."/>
            <person name="Kyrpides N.C."/>
            <person name="Koonin E.V."/>
            <person name="Woyke T."/>
        </authorList>
    </citation>
    <scope>NUCLEOTIDE SEQUENCE</scope>
    <source>
        <strain evidence="6">HKV1</strain>
    </source>
</reference>
<dbReference type="SUPFAM" id="SSF52540">
    <property type="entry name" value="P-loop containing nucleoside triphosphate hydrolases"/>
    <property type="match status" value="1"/>
</dbReference>
<evidence type="ECO:0000313" key="6">
    <source>
        <dbReference type="EMBL" id="ARF11054.1"/>
    </source>
</evidence>
<dbReference type="InterPro" id="IPR003959">
    <property type="entry name" value="ATPase_AAA_core"/>
</dbReference>
<dbReference type="Gene3D" id="3.40.50.300">
    <property type="entry name" value="P-loop containing nucleotide triphosphate hydrolases"/>
    <property type="match status" value="1"/>
</dbReference>
<evidence type="ECO:0000259" key="5">
    <source>
        <dbReference type="Pfam" id="PF00004"/>
    </source>
</evidence>
<gene>
    <name evidence="6" type="ORF">Hokovirus_4_28</name>
</gene>
<evidence type="ECO:0000256" key="2">
    <source>
        <dbReference type="ARBA" id="ARBA00022741"/>
    </source>
</evidence>
<comment type="similarity">
    <text evidence="1">Belongs to the CbxX/CfxQ family.</text>
</comment>
<protein>
    <submittedName>
        <fullName evidence="6">AAA family ATPase</fullName>
    </submittedName>
</protein>
<dbReference type="GO" id="GO:0005524">
    <property type="term" value="F:ATP binding"/>
    <property type="evidence" value="ECO:0007669"/>
    <property type="project" value="UniProtKB-KW"/>
</dbReference>
<dbReference type="Pfam" id="PF00004">
    <property type="entry name" value="AAA"/>
    <property type="match status" value="1"/>
</dbReference>
<feature type="region of interest" description="Disordered" evidence="4">
    <location>
        <begin position="1"/>
        <end position="50"/>
    </location>
</feature>
<dbReference type="InterPro" id="IPR050773">
    <property type="entry name" value="CbxX/CfxQ_RuBisCO_ESX"/>
</dbReference>
<accession>A0A1V0SHE2</accession>
<dbReference type="GO" id="GO:0016887">
    <property type="term" value="F:ATP hydrolysis activity"/>
    <property type="evidence" value="ECO:0007669"/>
    <property type="project" value="InterPro"/>
</dbReference>
<organism evidence="6">
    <name type="scientific">Hokovirus HKV1</name>
    <dbReference type="NCBI Taxonomy" id="1977638"/>
    <lineage>
        <taxon>Viruses</taxon>
        <taxon>Varidnaviria</taxon>
        <taxon>Bamfordvirae</taxon>
        <taxon>Nucleocytoviricota</taxon>
        <taxon>Megaviricetes</taxon>
        <taxon>Imitervirales</taxon>
        <taxon>Mimiviridae</taxon>
        <taxon>Klosneuvirinae</taxon>
        <taxon>Hokovirus</taxon>
    </lineage>
</organism>
<keyword evidence="3" id="KW-0067">ATP-binding</keyword>
<evidence type="ECO:0000256" key="1">
    <source>
        <dbReference type="ARBA" id="ARBA00010378"/>
    </source>
</evidence>
<sequence length="546" mass="63717">MLHMDKNNVDNQNNKLYYKKPYYNKNYDNDSNNKNNNNNNNKTKNNNNYYKNNNHYKNNNYCKNNNSNNNANNSISTMKYNIILKKLDILNDKYTNLDKKYEILDKRYCKLKNMCVDTLKKNLENDTKHNNFEDSVIHNNNYVKANEDINNENINNEDIQEKDAHFAGLLNFLVKLKEIKDSNNPVEKDIKIEKPKINLLTHDSLKFHSINLNLDSITDFIELAIYFINIKKEFEFELIESNIIYNFEEDGEYLDYYVYCNKKYTINVDKVLKLQNPLTKLYNLIGMNDVKKKMVNILCNHLIPGTTNNNYTSHTLIYGPPGVGKTKLSKIICNIYYALGIISTNNIIKATRANLIGQHLGSTAIKTQELINSAANGILLIDEGYSLGNEETRDSFSKECIDTLTLNLSDKTKKFVCIVIGYEESIKKNLFNYNQGLEGRFTKIYKIDGYSTVELKNIFIYYLNKHKYSLDNILNKELLDIFEKNKKAFPNFGRDIKTLLYDCMCSHHKLIVGKQYPITYVMTKEIILENLSNKKYQDNGCTSYFC</sequence>